<dbReference type="Proteomes" id="UP000595332">
    <property type="component" value="Chromosome"/>
</dbReference>
<evidence type="ECO:0000313" key="2">
    <source>
        <dbReference type="Proteomes" id="UP000595332"/>
    </source>
</evidence>
<keyword evidence="2" id="KW-1185">Reference proteome</keyword>
<evidence type="ECO:0000313" key="1">
    <source>
        <dbReference type="EMBL" id="BBB30009.1"/>
    </source>
</evidence>
<name>A0A7R6PCK7_9GAMM</name>
<dbReference type="CDD" id="cd22784">
    <property type="entry name" value="DPBB_MltA_YuiC-like"/>
    <property type="match status" value="1"/>
</dbReference>
<dbReference type="PROSITE" id="PS51257">
    <property type="entry name" value="PROKAR_LIPOPROTEIN"/>
    <property type="match status" value="1"/>
</dbReference>
<organism evidence="1 2">
    <name type="scientific">Neptunomonas japonica JAMM 1380</name>
    <dbReference type="NCBI Taxonomy" id="1441457"/>
    <lineage>
        <taxon>Bacteria</taxon>
        <taxon>Pseudomonadati</taxon>
        <taxon>Pseudomonadota</taxon>
        <taxon>Gammaproteobacteria</taxon>
        <taxon>Oceanospirillales</taxon>
        <taxon>Oceanospirillaceae</taxon>
        <taxon>Neptunomonas</taxon>
    </lineage>
</organism>
<evidence type="ECO:0008006" key="3">
    <source>
        <dbReference type="Google" id="ProtNLM"/>
    </source>
</evidence>
<protein>
    <recommendedName>
        <fullName evidence="3">3D (Asp-Asp-Asp) domain-containing protein</fullName>
    </recommendedName>
</protein>
<dbReference type="EMBL" id="AP014546">
    <property type="protein sequence ID" value="BBB30009.1"/>
    <property type="molecule type" value="Genomic_DNA"/>
</dbReference>
<proteinExistence type="predicted"/>
<accession>A0A7R6PCK7</accession>
<dbReference type="RefSeq" id="WP_236590893.1">
    <property type="nucleotide sequence ID" value="NZ_AP014546.1"/>
</dbReference>
<reference evidence="1 2" key="1">
    <citation type="journal article" date="2008" name="Int. J. Syst. Evol. Microbiol.">
        <title>Neptunomonas japonica sp. nov., an Osedax japonicus symbiont-like bacterium isolated from sediment adjacent to sperm whale carcasses off Kagoshima, Japan.</title>
        <authorList>
            <person name="Miyazaki M."/>
            <person name="Nogi Y."/>
            <person name="Fujiwara Y."/>
            <person name="Kawato M."/>
            <person name="Kubokawa K."/>
            <person name="Horikoshi K."/>
        </authorList>
    </citation>
    <scope>NUCLEOTIDE SEQUENCE [LARGE SCALE GENOMIC DNA]</scope>
    <source>
        <strain evidence="1 2">JAMM 1380</strain>
    </source>
</reference>
<sequence length="128" mass="14482">MRKYSYFMFLATIPLLFGCSDKVNSLEVTATAYTSSAQETDSTPSLAAWGDTLKPGMKSIAVSRDLIKMGLTHGVEVSIDGMEGKYKVLDKMNKRWKRKIDIYMGKDIKKAKEWGKRQVIIHWVSEPS</sequence>
<dbReference type="KEGG" id="njp:NEJAP_2060"/>
<dbReference type="AlphaFoldDB" id="A0A7R6PCK7"/>
<gene>
    <name evidence="1" type="ORF">NEJAP_2060</name>
</gene>